<dbReference type="Pfam" id="PF02604">
    <property type="entry name" value="PhdYeFM_antitox"/>
    <property type="match status" value="1"/>
</dbReference>
<evidence type="ECO:0000313" key="3">
    <source>
        <dbReference type="EMBL" id="HIU56456.1"/>
    </source>
</evidence>
<gene>
    <name evidence="3" type="ORF">IAA61_01420</name>
</gene>
<dbReference type="AlphaFoldDB" id="A0A9D1MA11"/>
<proteinExistence type="inferred from homology"/>
<name>A0A9D1MA11_9FIRM</name>
<dbReference type="Gene3D" id="3.40.1620.10">
    <property type="entry name" value="YefM-like domain"/>
    <property type="match status" value="1"/>
</dbReference>
<evidence type="ECO:0000256" key="2">
    <source>
        <dbReference type="RuleBase" id="RU362080"/>
    </source>
</evidence>
<protein>
    <recommendedName>
        <fullName evidence="2">Antitoxin</fullName>
    </recommendedName>
</protein>
<sequence>MKTATATELQNNFAEFLSMVQKGEEIIIVKNGSEIARIVPNYNKGDIFLTDSLVGVLKGDYDEKDAAKERMQKYESFN</sequence>
<comment type="similarity">
    <text evidence="1 2">Belongs to the phD/YefM antitoxin family.</text>
</comment>
<evidence type="ECO:0000256" key="1">
    <source>
        <dbReference type="ARBA" id="ARBA00009981"/>
    </source>
</evidence>
<dbReference type="NCBIfam" id="TIGR01552">
    <property type="entry name" value="phd_fam"/>
    <property type="match status" value="1"/>
</dbReference>
<reference evidence="3" key="2">
    <citation type="journal article" date="2021" name="PeerJ">
        <title>Extensive microbial diversity within the chicken gut microbiome revealed by metagenomics and culture.</title>
        <authorList>
            <person name="Gilroy R."/>
            <person name="Ravi A."/>
            <person name="Getino M."/>
            <person name="Pursley I."/>
            <person name="Horton D.L."/>
            <person name="Alikhan N.F."/>
            <person name="Baker D."/>
            <person name="Gharbi K."/>
            <person name="Hall N."/>
            <person name="Watson M."/>
            <person name="Adriaenssens E.M."/>
            <person name="Foster-Nyarko E."/>
            <person name="Jarju S."/>
            <person name="Secka A."/>
            <person name="Antonio M."/>
            <person name="Oren A."/>
            <person name="Chaudhuri R.R."/>
            <person name="La Ragione R."/>
            <person name="Hildebrand F."/>
            <person name="Pallen M.J."/>
        </authorList>
    </citation>
    <scope>NUCLEOTIDE SEQUENCE</scope>
    <source>
        <strain evidence="3">USAMLcec3-3695</strain>
    </source>
</reference>
<reference evidence="3" key="1">
    <citation type="submission" date="2020-10" db="EMBL/GenBank/DDBJ databases">
        <authorList>
            <person name="Gilroy R."/>
        </authorList>
    </citation>
    <scope>NUCLEOTIDE SEQUENCE</scope>
    <source>
        <strain evidence="3">USAMLcec3-3695</strain>
    </source>
</reference>
<accession>A0A9D1MA11</accession>
<organism evidence="3 4">
    <name type="scientific">Candidatus Ornithomonoglobus merdipullorum</name>
    <dbReference type="NCBI Taxonomy" id="2840895"/>
    <lineage>
        <taxon>Bacteria</taxon>
        <taxon>Bacillati</taxon>
        <taxon>Bacillota</taxon>
        <taxon>Clostridia</taxon>
        <taxon>Candidatus Ornithomonoglobus</taxon>
    </lineage>
</organism>
<dbReference type="EMBL" id="DVNB01000018">
    <property type="protein sequence ID" value="HIU56456.1"/>
    <property type="molecule type" value="Genomic_DNA"/>
</dbReference>
<dbReference type="Proteomes" id="UP000824109">
    <property type="component" value="Unassembled WGS sequence"/>
</dbReference>
<comment type="caution">
    <text evidence="3">The sequence shown here is derived from an EMBL/GenBank/DDBJ whole genome shotgun (WGS) entry which is preliminary data.</text>
</comment>
<comment type="function">
    <text evidence="2">Antitoxin component of a type II toxin-antitoxin (TA) system.</text>
</comment>
<dbReference type="InterPro" id="IPR006442">
    <property type="entry name" value="Antitoxin_Phd/YefM"/>
</dbReference>
<dbReference type="SUPFAM" id="SSF143120">
    <property type="entry name" value="YefM-like"/>
    <property type="match status" value="1"/>
</dbReference>
<dbReference type="InterPro" id="IPR036165">
    <property type="entry name" value="YefM-like_sf"/>
</dbReference>
<evidence type="ECO:0000313" key="4">
    <source>
        <dbReference type="Proteomes" id="UP000824109"/>
    </source>
</evidence>